<evidence type="ECO:0000256" key="4">
    <source>
        <dbReference type="ARBA" id="ARBA00022771"/>
    </source>
</evidence>
<feature type="transmembrane region" description="Helical" evidence="12">
    <location>
        <begin position="971"/>
        <end position="994"/>
    </location>
</feature>
<dbReference type="KEGG" id="lang:109346257"/>
<evidence type="ECO:0000256" key="2">
    <source>
        <dbReference type="ARBA" id="ARBA00004202"/>
    </source>
</evidence>
<organism evidence="14 15">
    <name type="scientific">Lupinus angustifolius</name>
    <name type="common">Narrow-leaved blue lupine</name>
    <dbReference type="NCBI Taxonomy" id="3871"/>
    <lineage>
        <taxon>Eukaryota</taxon>
        <taxon>Viridiplantae</taxon>
        <taxon>Streptophyta</taxon>
        <taxon>Embryophyta</taxon>
        <taxon>Tracheophyta</taxon>
        <taxon>Spermatophyta</taxon>
        <taxon>Magnoliopsida</taxon>
        <taxon>eudicotyledons</taxon>
        <taxon>Gunneridae</taxon>
        <taxon>Pentapetalae</taxon>
        <taxon>rosids</taxon>
        <taxon>fabids</taxon>
        <taxon>Fabales</taxon>
        <taxon>Fabaceae</taxon>
        <taxon>Papilionoideae</taxon>
        <taxon>50 kb inversion clade</taxon>
        <taxon>genistoids sensu lato</taxon>
        <taxon>core genistoids</taxon>
        <taxon>Genisteae</taxon>
        <taxon>Lupinus</taxon>
    </lineage>
</organism>
<evidence type="ECO:0000256" key="8">
    <source>
        <dbReference type="ARBA" id="ARBA00023163"/>
    </source>
</evidence>
<gene>
    <name evidence="14" type="ORF">TanjilG_15464</name>
</gene>
<feature type="compositionally biased region" description="Polar residues" evidence="11">
    <location>
        <begin position="362"/>
        <end position="377"/>
    </location>
</feature>
<dbReference type="STRING" id="3871.A0A4P1RLL1"/>
<keyword evidence="12" id="KW-0812">Transmembrane</keyword>
<evidence type="ECO:0000256" key="3">
    <source>
        <dbReference type="ARBA" id="ARBA00022723"/>
    </source>
</evidence>
<dbReference type="OrthoDB" id="514967at2759"/>
<protein>
    <recommendedName>
        <fullName evidence="13">SBP-type domain-containing protein</fullName>
    </recommendedName>
</protein>
<keyword evidence="8" id="KW-0804">Transcription</keyword>
<dbReference type="AlphaFoldDB" id="A0A4P1RLL1"/>
<dbReference type="InterPro" id="IPR044817">
    <property type="entry name" value="SBP-like"/>
</dbReference>
<evidence type="ECO:0000313" key="15">
    <source>
        <dbReference type="Proteomes" id="UP000188354"/>
    </source>
</evidence>
<accession>A0A4P1RLL1</accession>
<feature type="region of interest" description="Disordered" evidence="11">
    <location>
        <begin position="78"/>
        <end position="99"/>
    </location>
</feature>
<dbReference type="InterPro" id="IPR004333">
    <property type="entry name" value="SBP_dom"/>
</dbReference>
<dbReference type="Gene3D" id="1.25.40.20">
    <property type="entry name" value="Ankyrin repeat-containing domain"/>
    <property type="match status" value="1"/>
</dbReference>
<feature type="region of interest" description="Disordered" evidence="11">
    <location>
        <begin position="308"/>
        <end position="342"/>
    </location>
</feature>
<dbReference type="PROSITE" id="PS51141">
    <property type="entry name" value="ZF_SBP"/>
    <property type="match status" value="1"/>
</dbReference>
<dbReference type="GO" id="GO:0003677">
    <property type="term" value="F:DNA binding"/>
    <property type="evidence" value="ECO:0007669"/>
    <property type="project" value="UniProtKB-KW"/>
</dbReference>
<proteinExistence type="predicted"/>
<reference evidence="14 15" key="1">
    <citation type="journal article" date="2017" name="Plant Biotechnol. J.">
        <title>A comprehensive draft genome sequence for lupin (Lupinus angustifolius), an emerging health food: insights into plant-microbe interactions and legume evolution.</title>
        <authorList>
            <person name="Hane J.K."/>
            <person name="Ming Y."/>
            <person name="Kamphuis L.G."/>
            <person name="Nelson M.N."/>
            <person name="Garg G."/>
            <person name="Atkins C.A."/>
            <person name="Bayer P.E."/>
            <person name="Bravo A."/>
            <person name="Bringans S."/>
            <person name="Cannon S."/>
            <person name="Edwards D."/>
            <person name="Foley R."/>
            <person name="Gao L.L."/>
            <person name="Harrison M.J."/>
            <person name="Huang W."/>
            <person name="Hurgobin B."/>
            <person name="Li S."/>
            <person name="Liu C.W."/>
            <person name="McGrath A."/>
            <person name="Morahan G."/>
            <person name="Murray J."/>
            <person name="Weller J."/>
            <person name="Jian J."/>
            <person name="Singh K.B."/>
        </authorList>
    </citation>
    <scope>NUCLEOTIDE SEQUENCE [LARGE SCALE GENOMIC DNA]</scope>
    <source>
        <strain evidence="15">cv. Tanjil</strain>
        <tissue evidence="14">Whole plant</tissue>
    </source>
</reference>
<feature type="region of interest" description="Disordered" evidence="11">
    <location>
        <begin position="417"/>
        <end position="463"/>
    </location>
</feature>
<evidence type="ECO:0000256" key="7">
    <source>
        <dbReference type="ARBA" id="ARBA00023125"/>
    </source>
</evidence>
<evidence type="ECO:0000256" key="10">
    <source>
        <dbReference type="PROSITE-ProRule" id="PRU00470"/>
    </source>
</evidence>
<name>A0A4P1RLL1_LUPAN</name>
<dbReference type="GO" id="GO:0008270">
    <property type="term" value="F:zinc ion binding"/>
    <property type="evidence" value="ECO:0007669"/>
    <property type="project" value="UniProtKB-KW"/>
</dbReference>
<keyword evidence="4 10" id="KW-0863">Zinc-finger</keyword>
<feature type="compositionally biased region" description="Polar residues" evidence="11">
    <location>
        <begin position="316"/>
        <end position="342"/>
    </location>
</feature>
<evidence type="ECO:0000256" key="6">
    <source>
        <dbReference type="ARBA" id="ARBA00023015"/>
    </source>
</evidence>
<dbReference type="Pfam" id="PF03110">
    <property type="entry name" value="SBP"/>
    <property type="match status" value="1"/>
</dbReference>
<dbReference type="SUPFAM" id="SSF103612">
    <property type="entry name" value="SBT domain"/>
    <property type="match status" value="1"/>
</dbReference>
<dbReference type="GO" id="GO:0005886">
    <property type="term" value="C:plasma membrane"/>
    <property type="evidence" value="ECO:0007669"/>
    <property type="project" value="UniProtKB-SubCell"/>
</dbReference>
<keyword evidence="3" id="KW-0479">Metal-binding</keyword>
<dbReference type="GO" id="GO:0005634">
    <property type="term" value="C:nucleus"/>
    <property type="evidence" value="ECO:0007669"/>
    <property type="project" value="UniProtKB-SubCell"/>
</dbReference>
<dbReference type="EMBL" id="CM007364">
    <property type="protein sequence ID" value="OIW13015.1"/>
    <property type="molecule type" value="Genomic_DNA"/>
</dbReference>
<keyword evidence="5" id="KW-0862">Zinc</keyword>
<feature type="region of interest" description="Disordered" evidence="11">
    <location>
        <begin position="361"/>
        <end position="386"/>
    </location>
</feature>
<dbReference type="InterPro" id="IPR036893">
    <property type="entry name" value="SBP_sf"/>
</dbReference>
<sequence>MEARFGTEAYHYYDIGSGSHDLRGLGKRSTEWDLNEWRWDGDMFLASRLNPVAAAGVGQQFFPLGSGIPVAVVGGSGSPNGNSSCSEEADIENKKRNKEGERKRRVIVLEDDGLNEEAGALSLKLGGLGEHLAGREVASWDGVNGKKSRVGGGTSNRAVCQVEDCGADLTKAKDYHRRHKVCELHSKATNALVGNAMQRFCQQCSRFHLLQEFDEGKRSCRRRLAGHNKRRRKTNQEAVPNGSALNDDQTSSYLLISLLKILSDMRTERANQTTEQDVLTHLLRSLASQNGEQGGKNLSNLLREPENFLKEGGSSGKSELVSTLLSNGSQGSPTDIRQHQTVSMSKMQQQVMLIHDARVTDHQTMSSAKPSITNSPPAYSEARGSSAGQVKMNNFDLNDIYIDSDDGIEDVERLPISTNHGTSSLDYPWAQQDSHQSSPPQTSRNSDSASAQSPSSSSGEAQSRTDRIVFKLFGKEPNDFPLVLRAQILDWLSHSPTDIESYIRPGCIVLTIYLRQDEVVWDELCYNLTSSLNRLLNVSDDTFWRTGWVHIRVQHQIAFIFNGQVVIDKSLPFKSNNYSKIMSVSPIAVSASRRAQFSVKGVNLIRSATRLICALEGKYLVCEDAHESMDQQSKELDQIQCIQFSCSVPVMNGRGFIEIEDQGLSSSFFPFIVVEEDVCSEICLLEPLLELSETDPDTDGTGKIEAKSQAMDFIHEMGWLLHRNQLTSRMAHLKSSAELFPLKRFQWLIEFSMDHDWCAVVKKLLNLLLDGTVNSGDHPSMYVALSEMALLHRAVRRNSKQLVELLLRYVPENVSDKVGTENKAVVDRENKSFLFRPDVAGPAGLTPLHIAAGKDGSEDVLDALTNDPCMLGIEAWKNARDSTGSTPEDYARLRGHYTYIHLVQKKINKRQGAPHVVVEIPSNVTESTTNQKQNESSTTFEIGKAKVKHGQGLCKVCDTKLSCRTAVGRSLVYRPAMLSMVAIAAVCVCVALLFKSSPEVLYVFQPFRWESLDFGTC</sequence>
<dbReference type="Gramene" id="OIW13015">
    <property type="protein sequence ID" value="OIW13015"/>
    <property type="gene ID" value="TanjilG_15464"/>
</dbReference>
<evidence type="ECO:0000256" key="11">
    <source>
        <dbReference type="SAM" id="MobiDB-lite"/>
    </source>
</evidence>
<comment type="subcellular location">
    <subcellularLocation>
        <location evidence="2">Cell membrane</location>
        <topology evidence="2">Peripheral membrane protein</topology>
    </subcellularLocation>
    <subcellularLocation>
        <location evidence="1">Nucleus</location>
    </subcellularLocation>
</comment>
<evidence type="ECO:0000256" key="1">
    <source>
        <dbReference type="ARBA" id="ARBA00004123"/>
    </source>
</evidence>
<evidence type="ECO:0000313" key="14">
    <source>
        <dbReference type="EMBL" id="OIW13015.1"/>
    </source>
</evidence>
<keyword evidence="15" id="KW-1185">Reference proteome</keyword>
<keyword evidence="7" id="KW-0238">DNA-binding</keyword>
<evidence type="ECO:0000256" key="5">
    <source>
        <dbReference type="ARBA" id="ARBA00022833"/>
    </source>
</evidence>
<dbReference type="FunFam" id="4.10.1100.10:FF:000001">
    <property type="entry name" value="Squamosa promoter-binding-like protein 14"/>
    <property type="match status" value="1"/>
</dbReference>
<dbReference type="PANTHER" id="PTHR31251">
    <property type="entry name" value="SQUAMOSA PROMOTER-BINDING-LIKE PROTEIN 4"/>
    <property type="match status" value="1"/>
</dbReference>
<feature type="compositionally biased region" description="Polar residues" evidence="11">
    <location>
        <begin position="417"/>
        <end position="442"/>
    </location>
</feature>
<dbReference type="InterPro" id="IPR036770">
    <property type="entry name" value="Ankyrin_rpt-contain_sf"/>
</dbReference>
<dbReference type="Pfam" id="PF26102">
    <property type="entry name" value="Ig_SPL7"/>
    <property type="match status" value="1"/>
</dbReference>
<keyword evidence="12" id="KW-1133">Transmembrane helix</keyword>
<dbReference type="Gene3D" id="4.10.1100.10">
    <property type="entry name" value="Transcription factor, SBP-box domain"/>
    <property type="match status" value="1"/>
</dbReference>
<feature type="compositionally biased region" description="Basic residues" evidence="11">
    <location>
        <begin position="224"/>
        <end position="233"/>
    </location>
</feature>
<feature type="region of interest" description="Disordered" evidence="11">
    <location>
        <begin position="224"/>
        <end position="245"/>
    </location>
</feature>
<dbReference type="SUPFAM" id="SSF48403">
    <property type="entry name" value="Ankyrin repeat"/>
    <property type="match status" value="1"/>
</dbReference>
<evidence type="ECO:0000259" key="13">
    <source>
        <dbReference type="PROSITE" id="PS51141"/>
    </source>
</evidence>
<evidence type="ECO:0000256" key="9">
    <source>
        <dbReference type="ARBA" id="ARBA00023242"/>
    </source>
</evidence>
<feature type="compositionally biased region" description="Low complexity" evidence="11">
    <location>
        <begin position="443"/>
        <end position="462"/>
    </location>
</feature>
<evidence type="ECO:0000256" key="12">
    <source>
        <dbReference type="SAM" id="Phobius"/>
    </source>
</evidence>
<dbReference type="PANTHER" id="PTHR31251:SF132">
    <property type="entry name" value="SQUAMOSA PROMOTER-BINDING-LIKE PROTEIN 1-RELATED"/>
    <property type="match status" value="1"/>
</dbReference>
<keyword evidence="9" id="KW-0539">Nucleus</keyword>
<feature type="domain" description="SBP-type" evidence="13">
    <location>
        <begin position="157"/>
        <end position="234"/>
    </location>
</feature>
<keyword evidence="6" id="KW-0805">Transcription regulation</keyword>
<keyword evidence="12" id="KW-0472">Membrane</keyword>
<dbReference type="Proteomes" id="UP000188354">
    <property type="component" value="Chromosome LG04"/>
</dbReference>